<comment type="caution">
    <text evidence="2">The sequence shown here is derived from an EMBL/GenBank/DDBJ whole genome shotgun (WGS) entry which is preliminary data.</text>
</comment>
<dbReference type="InterPro" id="IPR050490">
    <property type="entry name" value="Bact_solute-bd_prot1"/>
</dbReference>
<dbReference type="AlphaFoldDB" id="A0A917NXI9"/>
<evidence type="ECO:0000313" key="2">
    <source>
        <dbReference type="EMBL" id="GGJ38915.1"/>
    </source>
</evidence>
<name>A0A917NXI9_9ACTN</name>
<gene>
    <name evidence="2" type="ORF">GCM10010121_057510</name>
</gene>
<sequence length="474" mass="51315">MLQHGNDAERPPRAHGTSGRDSNTSGPGLPSGTSRRRFLTAVAGAGAAAASPALLTGCGTAQAKGGNLQFWNFYGPQRSPDPAINAQSKWFVDMVAKWNATHKTQIDLVYLPQPTYLNGFKLPSAFATGEGPDIFLLSPGDFLRYYNGGVLADLTPHMEKEAIDDFGSALDSRRVDGKVYALPMEIEPLAMFYAQDVWEKAGLSEADIPTTWDQMLDIGDKLRTKTRAGLVFETQPGYYQNFTWYPWMWQGGGDVLDHQGKVIFDSRATRQALALWQDAVRHGIAPRTVPAAGDVIGGFKGGNVALWQQGIWNVSSFKAFAPKYRYGVFRLPVPPGGKYVTTLGGWSFCANAQGRNPEAAAEFCVWALGSMKDDSIDRMVDWCVGAKSDVAPRATALERGAAKGGYDSEIMKKFKDDIFPGGRAEPRYPPVVYKAISDAVQGTMLAGRGVAGEAERAAQSIAAYTKSYKGASLV</sequence>
<reference evidence="2" key="1">
    <citation type="journal article" date="2014" name="Int. J. Syst. Evol. Microbiol.">
        <title>Complete genome sequence of Corynebacterium casei LMG S-19264T (=DSM 44701T), isolated from a smear-ripened cheese.</title>
        <authorList>
            <consortium name="US DOE Joint Genome Institute (JGI-PGF)"/>
            <person name="Walter F."/>
            <person name="Albersmeier A."/>
            <person name="Kalinowski J."/>
            <person name="Ruckert C."/>
        </authorList>
    </citation>
    <scope>NUCLEOTIDE SEQUENCE</scope>
    <source>
        <strain evidence="2">JCM 3086</strain>
    </source>
</reference>
<dbReference type="Pfam" id="PF01547">
    <property type="entry name" value="SBP_bac_1"/>
    <property type="match status" value="1"/>
</dbReference>
<reference evidence="2" key="2">
    <citation type="submission" date="2020-09" db="EMBL/GenBank/DDBJ databases">
        <authorList>
            <person name="Sun Q."/>
            <person name="Ohkuma M."/>
        </authorList>
    </citation>
    <scope>NUCLEOTIDE SEQUENCE</scope>
    <source>
        <strain evidence="2">JCM 3086</strain>
    </source>
</reference>
<dbReference type="SUPFAM" id="SSF53850">
    <property type="entry name" value="Periplasmic binding protein-like II"/>
    <property type="match status" value="1"/>
</dbReference>
<evidence type="ECO:0000313" key="3">
    <source>
        <dbReference type="Proteomes" id="UP000657574"/>
    </source>
</evidence>
<dbReference type="InterPro" id="IPR006311">
    <property type="entry name" value="TAT_signal"/>
</dbReference>
<dbReference type="CDD" id="cd13585">
    <property type="entry name" value="PBP2_TMBP_like"/>
    <property type="match status" value="1"/>
</dbReference>
<accession>A0A917NXI9</accession>
<dbReference type="EMBL" id="BMQA01000023">
    <property type="protein sequence ID" value="GGJ38915.1"/>
    <property type="molecule type" value="Genomic_DNA"/>
</dbReference>
<organism evidence="2 3">
    <name type="scientific">Streptomyces brasiliensis</name>
    <dbReference type="NCBI Taxonomy" id="1954"/>
    <lineage>
        <taxon>Bacteria</taxon>
        <taxon>Bacillati</taxon>
        <taxon>Actinomycetota</taxon>
        <taxon>Actinomycetes</taxon>
        <taxon>Kitasatosporales</taxon>
        <taxon>Streptomycetaceae</taxon>
        <taxon>Streptomyces</taxon>
    </lineage>
</organism>
<dbReference type="PANTHER" id="PTHR43649">
    <property type="entry name" value="ARABINOSE-BINDING PROTEIN-RELATED"/>
    <property type="match status" value="1"/>
</dbReference>
<dbReference type="RefSeq" id="WP_189314185.1">
    <property type="nucleotide sequence ID" value="NZ_BMQA01000023.1"/>
</dbReference>
<evidence type="ECO:0000256" key="1">
    <source>
        <dbReference type="SAM" id="MobiDB-lite"/>
    </source>
</evidence>
<proteinExistence type="predicted"/>
<feature type="compositionally biased region" description="Basic and acidic residues" evidence="1">
    <location>
        <begin position="1"/>
        <end position="12"/>
    </location>
</feature>
<dbReference type="Proteomes" id="UP000657574">
    <property type="component" value="Unassembled WGS sequence"/>
</dbReference>
<protein>
    <submittedName>
        <fullName evidence="2">Sugar ABC transporter substrate-binding protein</fullName>
    </submittedName>
</protein>
<feature type="region of interest" description="Disordered" evidence="1">
    <location>
        <begin position="1"/>
        <end position="34"/>
    </location>
</feature>
<dbReference type="PROSITE" id="PS51318">
    <property type="entry name" value="TAT"/>
    <property type="match status" value="1"/>
</dbReference>
<dbReference type="InterPro" id="IPR006059">
    <property type="entry name" value="SBP"/>
</dbReference>
<dbReference type="PANTHER" id="PTHR43649:SF12">
    <property type="entry name" value="DIACETYLCHITOBIOSE BINDING PROTEIN DASA"/>
    <property type="match status" value="1"/>
</dbReference>
<keyword evidence="3" id="KW-1185">Reference proteome</keyword>
<dbReference type="Gene3D" id="3.40.190.10">
    <property type="entry name" value="Periplasmic binding protein-like II"/>
    <property type="match status" value="1"/>
</dbReference>